<name>A0A7X2S8Q4_9BACI</name>
<dbReference type="InterPro" id="IPR012347">
    <property type="entry name" value="Ferritin-like"/>
</dbReference>
<keyword evidence="2" id="KW-1185">Reference proteome</keyword>
<accession>A0A7X2S8Q4</accession>
<organism evidence="1 2">
    <name type="scientific">Metabacillus mangrovi</name>
    <dbReference type="NCBI Taxonomy" id="1491830"/>
    <lineage>
        <taxon>Bacteria</taxon>
        <taxon>Bacillati</taxon>
        <taxon>Bacillota</taxon>
        <taxon>Bacilli</taxon>
        <taxon>Bacillales</taxon>
        <taxon>Bacillaceae</taxon>
        <taxon>Metabacillus</taxon>
    </lineage>
</organism>
<evidence type="ECO:0000313" key="1">
    <source>
        <dbReference type="EMBL" id="MTH55674.1"/>
    </source>
</evidence>
<dbReference type="RefSeq" id="WP_155114172.1">
    <property type="nucleotide sequence ID" value="NZ_WMIB01000036.1"/>
</dbReference>
<protein>
    <submittedName>
        <fullName evidence="1">DUF3231 family protein</fullName>
    </submittedName>
</protein>
<dbReference type="OrthoDB" id="1675670at2"/>
<dbReference type="EMBL" id="WMIB01000036">
    <property type="protein sequence ID" value="MTH55674.1"/>
    <property type="molecule type" value="Genomic_DNA"/>
</dbReference>
<sequence>MKSPLSSSEYANLWSTFEKKTMLLRIMEHALKVTNQKDITSVIQYAYQDETKFVKDIVNLLEKEGACIPEGFTQKDVNLHAERLFDQYFYLRFLRMLMKLGIALNAIHTTMVYRKDVHDFFSRTSAHSNKVFGMCTDALLQVGHGAIPPVIDLPKEPAYVNSKKYLSGFRLRKRPLNATELSILYHIVENNNFGSQLMKGFSMTVHSEDVRQYMLKGKKLSDDLYDSYSKVIRKSGIELPSLPGASYTQTNASPFSDKLIMYLVNLLSSFGLTSNALGTSYSLRPDLPVKMALSARDIYSFAKEGGKIMVKHQWMEEVPSALKKR</sequence>
<evidence type="ECO:0000313" key="2">
    <source>
        <dbReference type="Proteomes" id="UP000434639"/>
    </source>
</evidence>
<dbReference type="InterPro" id="IPR021617">
    <property type="entry name" value="DUF3231"/>
</dbReference>
<dbReference type="Pfam" id="PF11553">
    <property type="entry name" value="DUF3231"/>
    <property type="match status" value="2"/>
</dbReference>
<dbReference type="Gene3D" id="1.20.1260.10">
    <property type="match status" value="2"/>
</dbReference>
<dbReference type="AlphaFoldDB" id="A0A7X2S8Q4"/>
<comment type="caution">
    <text evidence="1">The sequence shown here is derived from an EMBL/GenBank/DDBJ whole genome shotgun (WGS) entry which is preliminary data.</text>
</comment>
<reference evidence="1 2" key="1">
    <citation type="journal article" date="2017" name="Int. J. Syst. Evol. Microbiol.">
        <title>Bacillus mangrovi sp. nov., isolated from a sediment sample from a mangrove forest.</title>
        <authorList>
            <person name="Gupta V."/>
            <person name="Singh P.K."/>
            <person name="Korpole S."/>
            <person name="Tanuku N.R.S."/>
            <person name="Pinnaka A.K."/>
        </authorList>
    </citation>
    <scope>NUCLEOTIDE SEQUENCE [LARGE SCALE GENOMIC DNA]</scope>
    <source>
        <strain evidence="1 2">KCTC 33872</strain>
    </source>
</reference>
<proteinExistence type="predicted"/>
<gene>
    <name evidence="1" type="ORF">GKZ89_19960</name>
</gene>
<dbReference type="Proteomes" id="UP000434639">
    <property type="component" value="Unassembled WGS sequence"/>
</dbReference>